<sequence>MHTIPLQPLGTLLDSHGRLLVKLEQVPTHQLMYATWYGNLTSREVITGAQGYLTYESVLHYPLLLNDKSHATGDWSEAMSWLEYEWLPDATGEGLRAIAYVFSPDMHNQLASIQFFERVKQYLPIQLFHDVPTAWQWLRLQYRSQHGPIPL</sequence>
<dbReference type="RefSeq" id="WP_052694897.1">
    <property type="nucleotide sequence ID" value="NZ_FZNS01000005.1"/>
</dbReference>
<evidence type="ECO:0000313" key="2">
    <source>
        <dbReference type="Proteomes" id="UP000198310"/>
    </source>
</evidence>
<evidence type="ECO:0008006" key="3">
    <source>
        <dbReference type="Google" id="ProtNLM"/>
    </source>
</evidence>
<protein>
    <recommendedName>
        <fullName evidence="3">SpoIIAA-like</fullName>
    </recommendedName>
</protein>
<organism evidence="1 2">
    <name type="scientific">Hymenobacter mucosus</name>
    <dbReference type="NCBI Taxonomy" id="1411120"/>
    <lineage>
        <taxon>Bacteria</taxon>
        <taxon>Pseudomonadati</taxon>
        <taxon>Bacteroidota</taxon>
        <taxon>Cytophagia</taxon>
        <taxon>Cytophagales</taxon>
        <taxon>Hymenobacteraceae</taxon>
        <taxon>Hymenobacter</taxon>
    </lineage>
</organism>
<gene>
    <name evidence="1" type="ORF">SAMN06269173_105346</name>
</gene>
<proteinExistence type="predicted"/>
<evidence type="ECO:0000313" key="1">
    <source>
        <dbReference type="EMBL" id="SNR71893.1"/>
    </source>
</evidence>
<accession>A0A238YMQ6</accession>
<dbReference type="Proteomes" id="UP000198310">
    <property type="component" value="Unassembled WGS sequence"/>
</dbReference>
<reference evidence="2" key="1">
    <citation type="submission" date="2017-06" db="EMBL/GenBank/DDBJ databases">
        <authorList>
            <person name="Varghese N."/>
            <person name="Submissions S."/>
        </authorList>
    </citation>
    <scope>NUCLEOTIDE SEQUENCE [LARGE SCALE GENOMIC DNA]</scope>
    <source>
        <strain evidence="2">DSM 28041</strain>
    </source>
</reference>
<name>A0A238YMQ6_9BACT</name>
<dbReference type="AlphaFoldDB" id="A0A238YMQ6"/>
<keyword evidence="2" id="KW-1185">Reference proteome</keyword>
<dbReference type="EMBL" id="FZNS01000005">
    <property type="protein sequence ID" value="SNR71893.1"/>
    <property type="molecule type" value="Genomic_DNA"/>
</dbReference>